<proteinExistence type="predicted"/>
<dbReference type="EMBL" id="FNJB01000007">
    <property type="protein sequence ID" value="SDP18775.1"/>
    <property type="molecule type" value="Genomic_DNA"/>
</dbReference>
<dbReference type="AlphaFoldDB" id="A0A1H0QNX2"/>
<keyword evidence="2" id="KW-1185">Reference proteome</keyword>
<organism evidence="1 2">
    <name type="scientific">Actinokineospora alba</name>
    <dbReference type="NCBI Taxonomy" id="504798"/>
    <lineage>
        <taxon>Bacteria</taxon>
        <taxon>Bacillati</taxon>
        <taxon>Actinomycetota</taxon>
        <taxon>Actinomycetes</taxon>
        <taxon>Pseudonocardiales</taxon>
        <taxon>Pseudonocardiaceae</taxon>
        <taxon>Actinokineospora</taxon>
    </lineage>
</organism>
<name>A0A1H0QNX2_9PSEU</name>
<gene>
    <name evidence="1" type="ORF">SAMN05192558_10768</name>
</gene>
<accession>A0A1H0QNX2</accession>
<sequence>MDTHWEVTDKREITRALTILKTCRAAGALWY</sequence>
<dbReference type="Proteomes" id="UP000199651">
    <property type="component" value="Unassembled WGS sequence"/>
</dbReference>
<evidence type="ECO:0000313" key="2">
    <source>
        <dbReference type="Proteomes" id="UP000199651"/>
    </source>
</evidence>
<reference evidence="2" key="1">
    <citation type="submission" date="2016-10" db="EMBL/GenBank/DDBJ databases">
        <authorList>
            <person name="Varghese N."/>
            <person name="Submissions S."/>
        </authorList>
    </citation>
    <scope>NUCLEOTIDE SEQUENCE [LARGE SCALE GENOMIC DNA]</scope>
    <source>
        <strain evidence="2">IBRC-M 10655</strain>
    </source>
</reference>
<evidence type="ECO:0000313" key="1">
    <source>
        <dbReference type="EMBL" id="SDP18775.1"/>
    </source>
</evidence>
<protein>
    <submittedName>
        <fullName evidence="1">Uncharacterized protein</fullName>
    </submittedName>
</protein>